<feature type="non-terminal residue" evidence="6">
    <location>
        <position position="419"/>
    </location>
</feature>
<dbReference type="EMBL" id="DRNB01000280">
    <property type="protein sequence ID" value="HHJ64759.1"/>
    <property type="molecule type" value="Genomic_DNA"/>
</dbReference>
<evidence type="ECO:0000256" key="1">
    <source>
        <dbReference type="ARBA" id="ARBA00010815"/>
    </source>
</evidence>
<accession>A0A7C5QAE0</accession>
<evidence type="ECO:0000256" key="4">
    <source>
        <dbReference type="ARBA" id="ARBA00022691"/>
    </source>
</evidence>
<dbReference type="PANTHER" id="PTHR43667">
    <property type="entry name" value="CYCLOPROPANE-FATTY-ACYL-PHOSPHOLIPID SYNTHASE"/>
    <property type="match status" value="1"/>
</dbReference>
<comment type="similarity">
    <text evidence="1">Belongs to the CFA/CMAS family.</text>
</comment>
<dbReference type="GO" id="GO:0008610">
    <property type="term" value="P:lipid biosynthetic process"/>
    <property type="evidence" value="ECO:0007669"/>
    <property type="project" value="InterPro"/>
</dbReference>
<proteinExistence type="inferred from homology"/>
<dbReference type="GO" id="GO:0008168">
    <property type="term" value="F:methyltransferase activity"/>
    <property type="evidence" value="ECO:0007669"/>
    <property type="project" value="UniProtKB-KW"/>
</dbReference>
<evidence type="ECO:0000256" key="2">
    <source>
        <dbReference type="ARBA" id="ARBA00022603"/>
    </source>
</evidence>
<comment type="caution">
    <text evidence="6">The sequence shown here is derived from an EMBL/GenBank/DDBJ whole genome shotgun (WGS) entry which is preliminary data.</text>
</comment>
<evidence type="ECO:0000256" key="3">
    <source>
        <dbReference type="ARBA" id="ARBA00022679"/>
    </source>
</evidence>
<dbReference type="PANTHER" id="PTHR43667:SF1">
    <property type="entry name" value="CYCLOPROPANE-FATTY-ACYL-PHOSPHOLIPID SYNTHASE"/>
    <property type="match status" value="1"/>
</dbReference>
<evidence type="ECO:0000313" key="6">
    <source>
        <dbReference type="EMBL" id="HHJ64759.1"/>
    </source>
</evidence>
<protein>
    <submittedName>
        <fullName evidence="6">Methyltransferase domain-containing protein</fullName>
    </submittedName>
</protein>
<reference evidence="6" key="1">
    <citation type="journal article" date="2020" name="mSystems">
        <title>Genome- and Community-Level Interaction Insights into Carbon Utilization and Element Cycling Functions of Hydrothermarchaeota in Hydrothermal Sediment.</title>
        <authorList>
            <person name="Zhou Z."/>
            <person name="Liu Y."/>
            <person name="Xu W."/>
            <person name="Pan J."/>
            <person name="Luo Z.H."/>
            <person name="Li M."/>
        </authorList>
    </citation>
    <scope>NUCLEOTIDE SEQUENCE [LARGE SCALE GENOMIC DNA]</scope>
    <source>
        <strain evidence="6">HyVt-501</strain>
    </source>
</reference>
<gene>
    <name evidence="6" type="ORF">ENJ61_07620</name>
</gene>
<keyword evidence="2 6" id="KW-0489">Methyltransferase</keyword>
<dbReference type="GO" id="GO:0032259">
    <property type="term" value="P:methylation"/>
    <property type="evidence" value="ECO:0007669"/>
    <property type="project" value="UniProtKB-KW"/>
</dbReference>
<keyword evidence="3" id="KW-0808">Transferase</keyword>
<organism evidence="6">
    <name type="scientific">Aquifex aeolicus</name>
    <dbReference type="NCBI Taxonomy" id="63363"/>
    <lineage>
        <taxon>Bacteria</taxon>
        <taxon>Pseudomonadati</taxon>
        <taxon>Aquificota</taxon>
        <taxon>Aquificia</taxon>
        <taxon>Aquificales</taxon>
        <taxon>Aquificaceae</taxon>
        <taxon>Aquifex</taxon>
    </lineage>
</organism>
<dbReference type="Gene3D" id="3.40.50.150">
    <property type="entry name" value="Vaccinia Virus protein VP39"/>
    <property type="match status" value="1"/>
</dbReference>
<dbReference type="Proteomes" id="UP000885792">
    <property type="component" value="Unassembled WGS sequence"/>
</dbReference>
<evidence type="ECO:0000256" key="5">
    <source>
        <dbReference type="ARBA" id="ARBA00023098"/>
    </source>
</evidence>
<dbReference type="Pfam" id="PF02353">
    <property type="entry name" value="CMAS"/>
    <property type="match status" value="1"/>
</dbReference>
<dbReference type="InterPro" id="IPR029063">
    <property type="entry name" value="SAM-dependent_MTases_sf"/>
</dbReference>
<name>A0A7C5QAE0_AQUAO</name>
<dbReference type="SUPFAM" id="SSF53335">
    <property type="entry name" value="S-adenosyl-L-methionine-dependent methyltransferases"/>
    <property type="match status" value="1"/>
</dbReference>
<dbReference type="InterPro" id="IPR003333">
    <property type="entry name" value="CMAS"/>
</dbReference>
<dbReference type="InterPro" id="IPR050723">
    <property type="entry name" value="CFA/CMAS"/>
</dbReference>
<dbReference type="PIRSF" id="PIRSF003085">
    <property type="entry name" value="CMAS"/>
    <property type="match status" value="1"/>
</dbReference>
<dbReference type="CDD" id="cd02440">
    <property type="entry name" value="AdoMet_MTases"/>
    <property type="match status" value="1"/>
</dbReference>
<keyword evidence="4" id="KW-0949">S-adenosyl-L-methionine</keyword>
<dbReference type="AlphaFoldDB" id="A0A7C5QAE0"/>
<keyword evidence="5" id="KW-0443">Lipid metabolism</keyword>
<sequence length="419" mass="49021">MISERVIRRILEDINACSGERIGVRLPGGEEIPAGPVEHRVIFRTARALRETLRDPEMGFAEGYVRGDIEVEGDLEKFLVAGITYVNRIEGGGRIPRMLRKVAGGMSFINRLREQENVRRHYDLGDEFYRLWLDSSMTYSCAYFNPPHLSLEEAQRRKREVIYRKLMLEEGDRLLDIGCGWGSLILESAELFGVRAVGITLSENQFRYVREEIKRRGLEDRVRVFLMHYADLPTLGERFNKVVSVGMFEHVGAENYRFFFRTVERVMERGGLFLLHTIGKVHPDLQSRWIRKYIFPGGYIPSLPEIIDAFEGTDFSFIDLDDWRPHYYRTLKEWRRRFWAKVEKVWEMYGERFVRMWNLYLTASAVSFYTGSNHLFQILLSKGVRNDYPTLERVLSESPVLVEEALLHTADEVLDKGIR</sequence>